<gene>
    <name evidence="2" type="ORF">CLUP02_13263</name>
</gene>
<evidence type="ECO:0000313" key="2">
    <source>
        <dbReference type="EMBL" id="UQC87744.1"/>
    </source>
</evidence>
<evidence type="ECO:0000313" key="3">
    <source>
        <dbReference type="Proteomes" id="UP000830671"/>
    </source>
</evidence>
<proteinExistence type="predicted"/>
<reference evidence="2" key="1">
    <citation type="journal article" date="2021" name="Mol. Plant Microbe Interact.">
        <title>Complete Genome Sequence of the Plant-Pathogenic Fungus Colletotrichum lupini.</title>
        <authorList>
            <person name="Baroncelli R."/>
            <person name="Pensec F."/>
            <person name="Da Lio D."/>
            <person name="Boufleur T."/>
            <person name="Vicente I."/>
            <person name="Sarrocco S."/>
            <person name="Picot A."/>
            <person name="Baraldi E."/>
            <person name="Sukno S."/>
            <person name="Thon M."/>
            <person name="Le Floch G."/>
        </authorList>
    </citation>
    <scope>NUCLEOTIDE SEQUENCE</scope>
    <source>
        <strain evidence="2">IMI 504893</strain>
    </source>
</reference>
<feature type="compositionally biased region" description="Basic residues" evidence="1">
    <location>
        <begin position="74"/>
        <end position="84"/>
    </location>
</feature>
<name>A0A9Q8WLF9_9PEZI</name>
<protein>
    <submittedName>
        <fullName evidence="2">Uncharacterized protein</fullName>
    </submittedName>
</protein>
<dbReference type="AlphaFoldDB" id="A0A9Q8WLF9"/>
<keyword evidence="3" id="KW-1185">Reference proteome</keyword>
<sequence length="98" mass="11339">MRDTVQGIPIVRCNFEPGELWNVDRIVQDHRNRTPQQWQEAWADHEPKTWFPVAPLPCFQALFEEDLVPRCGKKGKLSRSRRSRGITYDGGHVASAPR</sequence>
<organism evidence="2 3">
    <name type="scientific">Colletotrichum lupini</name>
    <dbReference type="NCBI Taxonomy" id="145971"/>
    <lineage>
        <taxon>Eukaryota</taxon>
        <taxon>Fungi</taxon>
        <taxon>Dikarya</taxon>
        <taxon>Ascomycota</taxon>
        <taxon>Pezizomycotina</taxon>
        <taxon>Sordariomycetes</taxon>
        <taxon>Hypocreomycetidae</taxon>
        <taxon>Glomerellales</taxon>
        <taxon>Glomerellaceae</taxon>
        <taxon>Colletotrichum</taxon>
        <taxon>Colletotrichum acutatum species complex</taxon>
    </lineage>
</organism>
<dbReference type="GeneID" id="73347216"/>
<dbReference type="RefSeq" id="XP_049149352.1">
    <property type="nucleotide sequence ID" value="XM_049292206.1"/>
</dbReference>
<evidence type="ECO:0000256" key="1">
    <source>
        <dbReference type="SAM" id="MobiDB-lite"/>
    </source>
</evidence>
<dbReference type="Proteomes" id="UP000830671">
    <property type="component" value="Chromosome 7"/>
</dbReference>
<feature type="region of interest" description="Disordered" evidence="1">
    <location>
        <begin position="74"/>
        <end position="98"/>
    </location>
</feature>
<accession>A0A9Q8WLF9</accession>
<dbReference type="KEGG" id="clup:CLUP02_13263"/>
<dbReference type="EMBL" id="CP019479">
    <property type="protein sequence ID" value="UQC87744.1"/>
    <property type="molecule type" value="Genomic_DNA"/>
</dbReference>